<feature type="disulfide bond" evidence="5">
    <location>
        <begin position="27"/>
        <end position="36"/>
    </location>
</feature>
<dbReference type="Gene3D" id="2.10.25.10">
    <property type="entry name" value="Laminin"/>
    <property type="match status" value="2"/>
</dbReference>
<evidence type="ECO:0000256" key="5">
    <source>
        <dbReference type="PROSITE-ProRule" id="PRU00076"/>
    </source>
</evidence>
<dbReference type="SMART" id="SM00181">
    <property type="entry name" value="EGF"/>
    <property type="match status" value="2"/>
</dbReference>
<evidence type="ECO:0000256" key="1">
    <source>
        <dbReference type="ARBA" id="ARBA00022536"/>
    </source>
</evidence>
<evidence type="ECO:0000313" key="7">
    <source>
        <dbReference type="EMBL" id="CAF1011257.1"/>
    </source>
</evidence>
<keyword evidence="4 5" id="KW-1015">Disulfide bond</keyword>
<keyword evidence="3" id="KW-0677">Repeat</keyword>
<dbReference type="InterPro" id="IPR000742">
    <property type="entry name" value="EGF"/>
</dbReference>
<feature type="domain" description="EGF-like" evidence="6">
    <location>
        <begin position="39"/>
        <end position="76"/>
    </location>
</feature>
<feature type="disulfide bond" evidence="5">
    <location>
        <begin position="8"/>
        <end position="25"/>
    </location>
</feature>
<keyword evidence="1 5" id="KW-0245">EGF-like domain</keyword>
<evidence type="ECO:0000256" key="4">
    <source>
        <dbReference type="ARBA" id="ARBA00023157"/>
    </source>
</evidence>
<gene>
    <name evidence="7" type="ORF">JYZ213_LOCUS16544</name>
</gene>
<dbReference type="GO" id="GO:0005886">
    <property type="term" value="C:plasma membrane"/>
    <property type="evidence" value="ECO:0007669"/>
    <property type="project" value="TreeGrafter"/>
</dbReference>
<dbReference type="GO" id="GO:0045197">
    <property type="term" value="P:establishment or maintenance of epithelial cell apical/basal polarity"/>
    <property type="evidence" value="ECO:0007669"/>
    <property type="project" value="TreeGrafter"/>
</dbReference>
<dbReference type="PANTHER" id="PTHR24049:SF22">
    <property type="entry name" value="DROSOPHILA CRUMBS HOMOLOG"/>
    <property type="match status" value="1"/>
</dbReference>
<dbReference type="PANTHER" id="PTHR24049">
    <property type="entry name" value="CRUMBS FAMILY MEMBER"/>
    <property type="match status" value="1"/>
</dbReference>
<reference evidence="7" key="1">
    <citation type="submission" date="2021-02" db="EMBL/GenBank/DDBJ databases">
        <authorList>
            <person name="Nowell W R."/>
        </authorList>
    </citation>
    <scope>NUCLEOTIDE SEQUENCE</scope>
</reference>
<protein>
    <recommendedName>
        <fullName evidence="6">EGF-like domain-containing protein</fullName>
    </recommendedName>
</protein>
<dbReference type="PROSITE" id="PS50026">
    <property type="entry name" value="EGF_3"/>
    <property type="match status" value="2"/>
</dbReference>
<feature type="domain" description="EGF-like" evidence="6">
    <location>
        <begin position="1"/>
        <end position="37"/>
    </location>
</feature>
<proteinExistence type="predicted"/>
<organism evidence="7 8">
    <name type="scientific">Adineta steineri</name>
    <dbReference type="NCBI Taxonomy" id="433720"/>
    <lineage>
        <taxon>Eukaryota</taxon>
        <taxon>Metazoa</taxon>
        <taxon>Spiralia</taxon>
        <taxon>Gnathifera</taxon>
        <taxon>Rotifera</taxon>
        <taxon>Eurotatoria</taxon>
        <taxon>Bdelloidea</taxon>
        <taxon>Adinetida</taxon>
        <taxon>Adinetidae</taxon>
        <taxon>Adineta</taxon>
    </lineage>
</organism>
<dbReference type="EMBL" id="CAJNOG010000149">
    <property type="protein sequence ID" value="CAF1011257.1"/>
    <property type="molecule type" value="Genomic_DNA"/>
</dbReference>
<sequence>MNIVDQSCVNGQECKNGGKCNSGHCICDPAYEGTNCENKKNPCDSIPCKNGAQCNPNGLDYTCDCSGTGYQGTYCGPLA</sequence>
<keyword evidence="2" id="KW-0732">Signal</keyword>
<evidence type="ECO:0000256" key="2">
    <source>
        <dbReference type="ARBA" id="ARBA00022729"/>
    </source>
</evidence>
<dbReference type="GO" id="GO:0032991">
    <property type="term" value="C:protein-containing complex"/>
    <property type="evidence" value="ECO:0007669"/>
    <property type="project" value="TreeGrafter"/>
</dbReference>
<evidence type="ECO:0000313" key="8">
    <source>
        <dbReference type="Proteomes" id="UP000663845"/>
    </source>
</evidence>
<dbReference type="Proteomes" id="UP000663845">
    <property type="component" value="Unassembled WGS sequence"/>
</dbReference>
<dbReference type="PROSITE" id="PS00022">
    <property type="entry name" value="EGF_1"/>
    <property type="match status" value="1"/>
</dbReference>
<dbReference type="AlphaFoldDB" id="A0A814HKD1"/>
<comment type="caution">
    <text evidence="7">The sequence shown here is derived from an EMBL/GenBank/DDBJ whole genome shotgun (WGS) entry which is preliminary data.</text>
</comment>
<accession>A0A814HKD1</accession>
<name>A0A814HKD1_9BILA</name>
<evidence type="ECO:0000259" key="6">
    <source>
        <dbReference type="PROSITE" id="PS50026"/>
    </source>
</evidence>
<dbReference type="SUPFAM" id="SSF57196">
    <property type="entry name" value="EGF/Laminin"/>
    <property type="match status" value="2"/>
</dbReference>
<dbReference type="InterPro" id="IPR051022">
    <property type="entry name" value="Notch_Cell-Fate_Det"/>
</dbReference>
<comment type="caution">
    <text evidence="5">Lacks conserved residue(s) required for the propagation of feature annotation.</text>
</comment>
<dbReference type="GO" id="GO:0007157">
    <property type="term" value="P:heterophilic cell-cell adhesion via plasma membrane cell adhesion molecules"/>
    <property type="evidence" value="ECO:0007669"/>
    <property type="project" value="TreeGrafter"/>
</dbReference>
<evidence type="ECO:0000256" key="3">
    <source>
        <dbReference type="ARBA" id="ARBA00022737"/>
    </source>
</evidence>